<evidence type="ECO:0000256" key="2">
    <source>
        <dbReference type="SAM" id="SignalP"/>
    </source>
</evidence>
<comment type="caution">
    <text evidence="3">The sequence shown here is derived from an EMBL/GenBank/DDBJ whole genome shotgun (WGS) entry which is preliminary data.</text>
</comment>
<feature type="transmembrane region" description="Helical" evidence="1">
    <location>
        <begin position="61"/>
        <end position="79"/>
    </location>
</feature>
<protein>
    <submittedName>
        <fullName evidence="3">Uncharacterized protein</fullName>
    </submittedName>
</protein>
<dbReference type="EMBL" id="MU155177">
    <property type="protein sequence ID" value="KAF9481538.1"/>
    <property type="molecule type" value="Genomic_DNA"/>
</dbReference>
<proteinExistence type="predicted"/>
<gene>
    <name evidence="3" type="ORF">BDN70DRAFT_523408</name>
</gene>
<name>A0A9P6D3E6_9AGAR</name>
<keyword evidence="1" id="KW-0472">Membrane</keyword>
<organism evidence="3 4">
    <name type="scientific">Pholiota conissans</name>
    <dbReference type="NCBI Taxonomy" id="109636"/>
    <lineage>
        <taxon>Eukaryota</taxon>
        <taxon>Fungi</taxon>
        <taxon>Dikarya</taxon>
        <taxon>Basidiomycota</taxon>
        <taxon>Agaricomycotina</taxon>
        <taxon>Agaricomycetes</taxon>
        <taxon>Agaricomycetidae</taxon>
        <taxon>Agaricales</taxon>
        <taxon>Agaricineae</taxon>
        <taxon>Strophariaceae</taxon>
        <taxon>Pholiota</taxon>
    </lineage>
</organism>
<feature type="signal peptide" evidence="2">
    <location>
        <begin position="1"/>
        <end position="22"/>
    </location>
</feature>
<keyword evidence="1" id="KW-1133">Transmembrane helix</keyword>
<evidence type="ECO:0000313" key="3">
    <source>
        <dbReference type="EMBL" id="KAF9481538.1"/>
    </source>
</evidence>
<dbReference type="Proteomes" id="UP000807469">
    <property type="component" value="Unassembled WGS sequence"/>
</dbReference>
<reference evidence="3" key="1">
    <citation type="submission" date="2020-11" db="EMBL/GenBank/DDBJ databases">
        <authorList>
            <consortium name="DOE Joint Genome Institute"/>
            <person name="Ahrendt S."/>
            <person name="Riley R."/>
            <person name="Andreopoulos W."/>
            <person name="Labutti K."/>
            <person name="Pangilinan J."/>
            <person name="Ruiz-Duenas F.J."/>
            <person name="Barrasa J.M."/>
            <person name="Sanchez-Garcia M."/>
            <person name="Camarero S."/>
            <person name="Miyauchi S."/>
            <person name="Serrano A."/>
            <person name="Linde D."/>
            <person name="Babiker R."/>
            <person name="Drula E."/>
            <person name="Ayuso-Fernandez I."/>
            <person name="Pacheco R."/>
            <person name="Padilla G."/>
            <person name="Ferreira P."/>
            <person name="Barriuso J."/>
            <person name="Kellner H."/>
            <person name="Castanera R."/>
            <person name="Alfaro M."/>
            <person name="Ramirez L."/>
            <person name="Pisabarro A.G."/>
            <person name="Kuo A."/>
            <person name="Tritt A."/>
            <person name="Lipzen A."/>
            <person name="He G."/>
            <person name="Yan M."/>
            <person name="Ng V."/>
            <person name="Cullen D."/>
            <person name="Martin F."/>
            <person name="Rosso M.-N."/>
            <person name="Henrissat B."/>
            <person name="Hibbett D."/>
            <person name="Martinez A.T."/>
            <person name="Grigoriev I.V."/>
        </authorList>
    </citation>
    <scope>NUCLEOTIDE SEQUENCE</scope>
    <source>
        <strain evidence="3">CIRM-BRFM 674</strain>
    </source>
</reference>
<dbReference type="AlphaFoldDB" id="A0A9P6D3E6"/>
<evidence type="ECO:0000313" key="4">
    <source>
        <dbReference type="Proteomes" id="UP000807469"/>
    </source>
</evidence>
<feature type="chain" id="PRO_5040298411" evidence="2">
    <location>
        <begin position="23"/>
        <end position="163"/>
    </location>
</feature>
<sequence>MLSMWHNMPFFAILAPTTLLLGYNQHRFNTGATYLLSDVRQTLDIVPAYTRVPCPTLLIKRYIAVTLYLLCAAFVYYPLELRIPTNRSQIRLDMESLMCSESEHGASHSMPNAMIHTYIDSWPAGSASYSFPKSTVSGSQPCPIILFTIPVHIATHLSACCLI</sequence>
<evidence type="ECO:0000256" key="1">
    <source>
        <dbReference type="SAM" id="Phobius"/>
    </source>
</evidence>
<accession>A0A9P6D3E6</accession>
<keyword evidence="1" id="KW-0812">Transmembrane</keyword>
<keyword evidence="4" id="KW-1185">Reference proteome</keyword>
<keyword evidence="2" id="KW-0732">Signal</keyword>